<feature type="compositionally biased region" description="Basic and acidic residues" evidence="1">
    <location>
        <begin position="65"/>
        <end position="82"/>
    </location>
</feature>
<accession>A0A8J3XWT5</accession>
<protein>
    <submittedName>
        <fullName evidence="2">Uncharacterized protein</fullName>
    </submittedName>
</protein>
<organism evidence="2 3">
    <name type="scientific">Planotetraspora thailandica</name>
    <dbReference type="NCBI Taxonomy" id="487172"/>
    <lineage>
        <taxon>Bacteria</taxon>
        <taxon>Bacillati</taxon>
        <taxon>Actinomycetota</taxon>
        <taxon>Actinomycetes</taxon>
        <taxon>Streptosporangiales</taxon>
        <taxon>Streptosporangiaceae</taxon>
        <taxon>Planotetraspora</taxon>
    </lineage>
</organism>
<evidence type="ECO:0000256" key="1">
    <source>
        <dbReference type="SAM" id="MobiDB-lite"/>
    </source>
</evidence>
<evidence type="ECO:0000313" key="3">
    <source>
        <dbReference type="Proteomes" id="UP000605992"/>
    </source>
</evidence>
<dbReference type="EMBL" id="BOOR01000025">
    <property type="protein sequence ID" value="GII55265.1"/>
    <property type="molecule type" value="Genomic_DNA"/>
</dbReference>
<dbReference type="AlphaFoldDB" id="A0A8J3XWT5"/>
<keyword evidence="3" id="KW-1185">Reference proteome</keyword>
<dbReference type="Proteomes" id="UP000605992">
    <property type="component" value="Unassembled WGS sequence"/>
</dbReference>
<sequence>MKLVWPRGIALACPDMPTGRSQRNFRAWTGSMASDERVRYLDDAPFGEDSPKMSAEIRGMTGVRPMDRSHKSGAHDRTAAQA</sequence>
<gene>
    <name evidence="2" type="ORF">Pth03_36540</name>
</gene>
<feature type="region of interest" description="Disordered" evidence="1">
    <location>
        <begin position="59"/>
        <end position="82"/>
    </location>
</feature>
<comment type="caution">
    <text evidence="2">The sequence shown here is derived from an EMBL/GenBank/DDBJ whole genome shotgun (WGS) entry which is preliminary data.</text>
</comment>
<name>A0A8J3XWT5_9ACTN</name>
<proteinExistence type="predicted"/>
<evidence type="ECO:0000313" key="2">
    <source>
        <dbReference type="EMBL" id="GII55265.1"/>
    </source>
</evidence>
<reference evidence="2" key="1">
    <citation type="submission" date="2021-01" db="EMBL/GenBank/DDBJ databases">
        <title>Whole genome shotgun sequence of Planotetraspora thailandica NBRC 104271.</title>
        <authorList>
            <person name="Komaki H."/>
            <person name="Tamura T."/>
        </authorList>
    </citation>
    <scope>NUCLEOTIDE SEQUENCE</scope>
    <source>
        <strain evidence="2">NBRC 104271</strain>
    </source>
</reference>